<organism evidence="1">
    <name type="scientific">Arundo donax</name>
    <name type="common">Giant reed</name>
    <name type="synonym">Donax arundinaceus</name>
    <dbReference type="NCBI Taxonomy" id="35708"/>
    <lineage>
        <taxon>Eukaryota</taxon>
        <taxon>Viridiplantae</taxon>
        <taxon>Streptophyta</taxon>
        <taxon>Embryophyta</taxon>
        <taxon>Tracheophyta</taxon>
        <taxon>Spermatophyta</taxon>
        <taxon>Magnoliopsida</taxon>
        <taxon>Liliopsida</taxon>
        <taxon>Poales</taxon>
        <taxon>Poaceae</taxon>
        <taxon>PACMAD clade</taxon>
        <taxon>Arundinoideae</taxon>
        <taxon>Arundineae</taxon>
        <taxon>Arundo</taxon>
    </lineage>
</organism>
<reference evidence="1" key="2">
    <citation type="journal article" date="2015" name="Data Brief">
        <title>Shoot transcriptome of the giant reed, Arundo donax.</title>
        <authorList>
            <person name="Barrero R.A."/>
            <person name="Guerrero F.D."/>
            <person name="Moolhuijzen P."/>
            <person name="Goolsby J.A."/>
            <person name="Tidwell J."/>
            <person name="Bellgard S.E."/>
            <person name="Bellgard M.I."/>
        </authorList>
    </citation>
    <scope>NUCLEOTIDE SEQUENCE</scope>
    <source>
        <tissue evidence="1">Shoot tissue taken approximately 20 cm above the soil surface</tissue>
    </source>
</reference>
<reference evidence="1" key="1">
    <citation type="submission" date="2014-09" db="EMBL/GenBank/DDBJ databases">
        <authorList>
            <person name="Magalhaes I.L.F."/>
            <person name="Oliveira U."/>
            <person name="Santos F.R."/>
            <person name="Vidigal T.H.D.A."/>
            <person name="Brescovit A.D."/>
            <person name="Santos A.J."/>
        </authorList>
    </citation>
    <scope>NUCLEOTIDE SEQUENCE</scope>
    <source>
        <tissue evidence="1">Shoot tissue taken approximately 20 cm above the soil surface</tissue>
    </source>
</reference>
<protein>
    <submittedName>
        <fullName evidence="1">Uncharacterized protein</fullName>
    </submittedName>
</protein>
<accession>A0A0A9EGB2</accession>
<evidence type="ECO:0000313" key="1">
    <source>
        <dbReference type="EMBL" id="JAD96915.1"/>
    </source>
</evidence>
<dbReference type="AlphaFoldDB" id="A0A0A9EGB2"/>
<sequence>MRIFGKVYGYTCRFDVINLKTVYPFLFLGVLYSSDLPD</sequence>
<name>A0A0A9EGB2_ARUDO</name>
<proteinExistence type="predicted"/>
<dbReference type="EMBL" id="GBRH01200980">
    <property type="protein sequence ID" value="JAD96915.1"/>
    <property type="molecule type" value="Transcribed_RNA"/>
</dbReference>